<feature type="transmembrane region" description="Helical" evidence="1">
    <location>
        <begin position="61"/>
        <end position="84"/>
    </location>
</feature>
<proteinExistence type="predicted"/>
<dbReference type="Proteomes" id="UP000094769">
    <property type="component" value="Unassembled WGS sequence"/>
</dbReference>
<dbReference type="RefSeq" id="WP_069123519.1">
    <property type="nucleotide sequence ID" value="NZ_MARB01000007.1"/>
</dbReference>
<feature type="transmembrane region" description="Helical" evidence="1">
    <location>
        <begin position="37"/>
        <end position="55"/>
    </location>
</feature>
<dbReference type="AlphaFoldDB" id="A0A7Z1AGK9"/>
<accession>A0A7Z1AGK9</accession>
<feature type="transmembrane region" description="Helical" evidence="1">
    <location>
        <begin position="96"/>
        <end position="116"/>
    </location>
</feature>
<organism evidence="3 4">
    <name type="scientific">Candidatus Thiodiazotropha endolucinida</name>
    <dbReference type="NCBI Taxonomy" id="1655433"/>
    <lineage>
        <taxon>Bacteria</taxon>
        <taxon>Pseudomonadati</taxon>
        <taxon>Pseudomonadota</taxon>
        <taxon>Gammaproteobacteria</taxon>
        <taxon>Chromatiales</taxon>
        <taxon>Sedimenticolaceae</taxon>
        <taxon>Candidatus Thiodiazotropha</taxon>
    </lineage>
</organism>
<name>A0A7Z1AGK9_9GAMM</name>
<keyword evidence="1" id="KW-0812">Transmembrane</keyword>
<evidence type="ECO:0000313" key="3">
    <source>
        <dbReference type="EMBL" id="ODJ88209.1"/>
    </source>
</evidence>
<feature type="domain" description="DUF2062" evidence="2">
    <location>
        <begin position="22"/>
        <end position="164"/>
    </location>
</feature>
<gene>
    <name evidence="3" type="ORF">CODIS_16220</name>
</gene>
<feature type="transmembrane region" description="Helical" evidence="1">
    <location>
        <begin position="128"/>
        <end position="155"/>
    </location>
</feature>
<keyword evidence="4" id="KW-1185">Reference proteome</keyword>
<dbReference type="PANTHER" id="PTHR40547">
    <property type="entry name" value="SLL0298 PROTEIN"/>
    <property type="match status" value="1"/>
</dbReference>
<dbReference type="Pfam" id="PF09835">
    <property type="entry name" value="DUF2062"/>
    <property type="match status" value="1"/>
</dbReference>
<dbReference type="EMBL" id="MARB01000007">
    <property type="protein sequence ID" value="ODJ88209.1"/>
    <property type="molecule type" value="Genomic_DNA"/>
</dbReference>
<dbReference type="OrthoDB" id="9786029at2"/>
<keyword evidence="1" id="KW-0472">Membrane</keyword>
<evidence type="ECO:0000259" key="2">
    <source>
        <dbReference type="Pfam" id="PF09835"/>
    </source>
</evidence>
<sequence length="179" mass="20622">MPKRFIKSLLPHHDTVRNHKHLRIFGTLMHDANLWHLNRHSVSGAFAVGLFMAFIPIPFQMVLAAAAAIFFRVNLPLSVVLVWITNPITIPPMFLFAYWVGTLITGETATLGPFHFSWEWVQNVGVEIWVPLLIGSLFCATVSSILGYSLILWIWRWHAVEKWKARRLRKKTRRSPTTP</sequence>
<comment type="caution">
    <text evidence="3">The sequence shown here is derived from an EMBL/GenBank/DDBJ whole genome shotgun (WGS) entry which is preliminary data.</text>
</comment>
<protein>
    <recommendedName>
        <fullName evidence="2">DUF2062 domain-containing protein</fullName>
    </recommendedName>
</protein>
<dbReference type="InterPro" id="IPR018639">
    <property type="entry name" value="DUF2062"/>
</dbReference>
<evidence type="ECO:0000313" key="4">
    <source>
        <dbReference type="Proteomes" id="UP000094769"/>
    </source>
</evidence>
<keyword evidence="1" id="KW-1133">Transmembrane helix</keyword>
<reference evidence="3 4" key="1">
    <citation type="submission" date="2016-06" db="EMBL/GenBank/DDBJ databases">
        <title>Genome sequence of endosymbiont of Candidatus Endolucinida thiodiazotropha.</title>
        <authorList>
            <person name="Poehlein A."/>
            <person name="Koenig S."/>
            <person name="Heiden S.E."/>
            <person name="Thuermer A."/>
            <person name="Voget S."/>
            <person name="Daniel R."/>
            <person name="Markert S."/>
            <person name="Gros O."/>
            <person name="Schweder T."/>
        </authorList>
    </citation>
    <scope>NUCLEOTIDE SEQUENCE [LARGE SCALE GENOMIC DNA]</scope>
    <source>
        <strain evidence="3 4">COS</strain>
    </source>
</reference>
<dbReference type="PANTHER" id="PTHR40547:SF1">
    <property type="entry name" value="SLL0298 PROTEIN"/>
    <property type="match status" value="1"/>
</dbReference>
<evidence type="ECO:0000256" key="1">
    <source>
        <dbReference type="SAM" id="Phobius"/>
    </source>
</evidence>